<evidence type="ECO:0000313" key="2">
    <source>
        <dbReference type="EMBL" id="ASV75490.1"/>
    </source>
</evidence>
<keyword evidence="3" id="KW-1185">Reference proteome</keyword>
<dbReference type="EMBL" id="CP018477">
    <property type="protein sequence ID" value="ASV75490.1"/>
    <property type="molecule type" value="Genomic_DNA"/>
</dbReference>
<name>A0A286RHQ8_9BACT</name>
<evidence type="ECO:0000313" key="3">
    <source>
        <dbReference type="Proteomes" id="UP000215086"/>
    </source>
</evidence>
<accession>A0A286RHQ8</accession>
<evidence type="ECO:0000256" key="1">
    <source>
        <dbReference type="SAM" id="MobiDB-lite"/>
    </source>
</evidence>
<feature type="region of interest" description="Disordered" evidence="1">
    <location>
        <begin position="1"/>
        <end position="22"/>
    </location>
</feature>
<dbReference type="Proteomes" id="UP000215086">
    <property type="component" value="Chromosome"/>
</dbReference>
<reference evidence="2 3" key="1">
    <citation type="journal article" name="Front. Microbiol.">
        <title>Sugar Metabolism of the First Thermophilic Planctomycete Thermogutta terrifontis: Comparative Genomic and Transcriptomic Approaches.</title>
        <authorList>
            <person name="Elcheninov A.G."/>
            <person name="Menzel P."/>
            <person name="Gudbergsdottir S.R."/>
            <person name="Slesarev A.I."/>
            <person name="Kadnikov V.V."/>
            <person name="Krogh A."/>
            <person name="Bonch-Osmolovskaya E.A."/>
            <person name="Peng X."/>
            <person name="Kublanov I.V."/>
        </authorList>
    </citation>
    <scope>NUCLEOTIDE SEQUENCE [LARGE SCALE GENOMIC DNA]</scope>
    <source>
        <strain evidence="2 3">R1</strain>
    </source>
</reference>
<dbReference type="KEGG" id="ttf:THTE_2888"/>
<dbReference type="AlphaFoldDB" id="A0A286RHQ8"/>
<proteinExistence type="predicted"/>
<organism evidence="2 3">
    <name type="scientific">Thermogutta terrifontis</name>
    <dbReference type="NCBI Taxonomy" id="1331910"/>
    <lineage>
        <taxon>Bacteria</taxon>
        <taxon>Pseudomonadati</taxon>
        <taxon>Planctomycetota</taxon>
        <taxon>Planctomycetia</taxon>
        <taxon>Pirellulales</taxon>
        <taxon>Thermoguttaceae</taxon>
        <taxon>Thermogutta</taxon>
    </lineage>
</organism>
<sequence length="43" mass="4424">MSLSASEIGGEPGHRGNNAPIAARAFRPFLKTSASSARKPATL</sequence>
<protein>
    <submittedName>
        <fullName evidence="2">Uncharacterized protein</fullName>
    </submittedName>
</protein>
<gene>
    <name evidence="2" type="ORF">THTE_2888</name>
</gene>